<name>A0A8J7CBX5_9BACT</name>
<dbReference type="PANTHER" id="PTHR11586:SF37">
    <property type="entry name" value="TRNA-BINDING DOMAIN-CONTAINING PROTEIN"/>
    <property type="match status" value="1"/>
</dbReference>
<comment type="subunit">
    <text evidence="3">Homodimer.</text>
</comment>
<evidence type="ECO:0000256" key="17">
    <source>
        <dbReference type="SAM" id="MobiDB-lite"/>
    </source>
</evidence>
<evidence type="ECO:0000256" key="13">
    <source>
        <dbReference type="ARBA" id="ARBA00023146"/>
    </source>
</evidence>
<dbReference type="Gene3D" id="2.40.50.140">
    <property type="entry name" value="Nucleic acid-binding proteins"/>
    <property type="match status" value="1"/>
</dbReference>
<dbReference type="AlphaFoldDB" id="A0A8J7CBX5"/>
<dbReference type="CDD" id="cd02800">
    <property type="entry name" value="tRNA_bind_EcMetRS_like"/>
    <property type="match status" value="1"/>
</dbReference>
<gene>
    <name evidence="19" type="primary">metG</name>
    <name evidence="19" type="ORF">IFK94_01600</name>
</gene>
<evidence type="ECO:0000256" key="9">
    <source>
        <dbReference type="ARBA" id="ARBA00022741"/>
    </source>
</evidence>
<evidence type="ECO:0000313" key="19">
    <source>
        <dbReference type="EMBL" id="MBD3866792.1"/>
    </source>
</evidence>
<evidence type="ECO:0000256" key="11">
    <source>
        <dbReference type="ARBA" id="ARBA00022884"/>
    </source>
</evidence>
<comment type="caution">
    <text evidence="19">The sequence shown here is derived from an EMBL/GenBank/DDBJ whole genome shotgun (WGS) entry which is preliminary data.</text>
</comment>
<sequence length="148" mass="16159">MRPLRHGERNRRPNAVENENPEPQPDGAPEEKPEPKKVEKQQITIGKFMNVDLRVAVILVAEPVEGADKLLRLEVDLGEDEPRQIVAGIALAYTPEQLLGRRIIVVANLKPITLKGVESRGMLLAADLDGAPTLATFEGDVPPGTPVH</sequence>
<evidence type="ECO:0000256" key="14">
    <source>
        <dbReference type="ARBA" id="ARBA00030904"/>
    </source>
</evidence>
<proteinExistence type="predicted"/>
<dbReference type="GO" id="GO:0005737">
    <property type="term" value="C:cytoplasm"/>
    <property type="evidence" value="ECO:0007669"/>
    <property type="project" value="UniProtKB-SubCell"/>
</dbReference>
<dbReference type="Proteomes" id="UP000648239">
    <property type="component" value="Unassembled WGS sequence"/>
</dbReference>
<keyword evidence="10" id="KW-0067">ATP-binding</keyword>
<comment type="subcellular location">
    <subcellularLocation>
        <location evidence="2">Cytoplasm</location>
    </subcellularLocation>
</comment>
<keyword evidence="8 19" id="KW-0436">Ligase</keyword>
<dbReference type="SUPFAM" id="SSF50249">
    <property type="entry name" value="Nucleic acid-binding proteins"/>
    <property type="match status" value="1"/>
</dbReference>
<dbReference type="InterPro" id="IPR002547">
    <property type="entry name" value="tRNA-bd_dom"/>
</dbReference>
<evidence type="ECO:0000256" key="8">
    <source>
        <dbReference type="ARBA" id="ARBA00022598"/>
    </source>
</evidence>
<evidence type="ECO:0000256" key="7">
    <source>
        <dbReference type="ARBA" id="ARBA00022555"/>
    </source>
</evidence>
<dbReference type="EMBL" id="JACXWD010000003">
    <property type="protein sequence ID" value="MBD3866792.1"/>
    <property type="molecule type" value="Genomic_DNA"/>
</dbReference>
<keyword evidence="13" id="KW-0030">Aminoacyl-tRNA synthetase</keyword>
<dbReference type="EC" id="6.1.1.10" evidence="4"/>
<dbReference type="GO" id="GO:0006431">
    <property type="term" value="P:methionyl-tRNA aminoacylation"/>
    <property type="evidence" value="ECO:0007669"/>
    <property type="project" value="InterPro"/>
</dbReference>
<evidence type="ECO:0000313" key="20">
    <source>
        <dbReference type="Proteomes" id="UP000648239"/>
    </source>
</evidence>
<dbReference type="PROSITE" id="PS50886">
    <property type="entry name" value="TRBD"/>
    <property type="match status" value="1"/>
</dbReference>
<evidence type="ECO:0000256" key="5">
    <source>
        <dbReference type="ARBA" id="ARBA00018753"/>
    </source>
</evidence>
<reference evidence="19 20" key="1">
    <citation type="submission" date="2020-08" db="EMBL/GenBank/DDBJ databases">
        <title>Acidobacteriota in marine sediments use diverse sulfur dissimilation pathways.</title>
        <authorList>
            <person name="Wasmund K."/>
        </authorList>
    </citation>
    <scope>NUCLEOTIDE SEQUENCE [LARGE SCALE GENOMIC DNA]</scope>
    <source>
        <strain evidence="19">MAG AM4</strain>
    </source>
</reference>
<accession>A0A8J7CBX5</accession>
<keyword evidence="9" id="KW-0547">Nucleotide-binding</keyword>
<dbReference type="GO" id="GO:0004825">
    <property type="term" value="F:methionine-tRNA ligase activity"/>
    <property type="evidence" value="ECO:0007669"/>
    <property type="project" value="UniProtKB-EC"/>
</dbReference>
<organism evidence="19 20">
    <name type="scientific">Candidatus Polarisedimenticola svalbardensis</name>
    <dbReference type="NCBI Taxonomy" id="2886004"/>
    <lineage>
        <taxon>Bacteria</taxon>
        <taxon>Pseudomonadati</taxon>
        <taxon>Acidobacteriota</taxon>
        <taxon>Candidatus Polarisedimenticolia</taxon>
        <taxon>Candidatus Polarisedimenticolales</taxon>
        <taxon>Candidatus Polarisedimenticolaceae</taxon>
        <taxon>Candidatus Polarisedimenticola</taxon>
    </lineage>
</organism>
<dbReference type="NCBIfam" id="TIGR00399">
    <property type="entry name" value="metG_C_term"/>
    <property type="match status" value="1"/>
</dbReference>
<dbReference type="InterPro" id="IPR012340">
    <property type="entry name" value="NA-bd_OB-fold"/>
</dbReference>
<keyword evidence="7 16" id="KW-0820">tRNA-binding</keyword>
<keyword evidence="12" id="KW-0648">Protein biosynthesis</keyword>
<comment type="function">
    <text evidence="1">Is required not only for elongation of protein synthesis but also for the initiation of all mRNA translation through initiator tRNA(fMet) aminoacylation.</text>
</comment>
<keyword evidence="6" id="KW-0963">Cytoplasm</keyword>
<evidence type="ECO:0000256" key="15">
    <source>
        <dbReference type="ARBA" id="ARBA00047364"/>
    </source>
</evidence>
<dbReference type="PANTHER" id="PTHR11586">
    <property type="entry name" value="TRNA-AMINOACYLATION COFACTOR ARC1 FAMILY MEMBER"/>
    <property type="match status" value="1"/>
</dbReference>
<dbReference type="GO" id="GO:0000049">
    <property type="term" value="F:tRNA binding"/>
    <property type="evidence" value="ECO:0007669"/>
    <property type="project" value="UniProtKB-UniRule"/>
</dbReference>
<feature type="region of interest" description="Disordered" evidence="17">
    <location>
        <begin position="1"/>
        <end position="40"/>
    </location>
</feature>
<evidence type="ECO:0000259" key="18">
    <source>
        <dbReference type="PROSITE" id="PS50886"/>
    </source>
</evidence>
<evidence type="ECO:0000256" key="6">
    <source>
        <dbReference type="ARBA" id="ARBA00022490"/>
    </source>
</evidence>
<evidence type="ECO:0000256" key="1">
    <source>
        <dbReference type="ARBA" id="ARBA00003314"/>
    </source>
</evidence>
<feature type="compositionally biased region" description="Basic and acidic residues" evidence="17">
    <location>
        <begin position="29"/>
        <end position="40"/>
    </location>
</feature>
<dbReference type="Pfam" id="PF01588">
    <property type="entry name" value="tRNA_bind"/>
    <property type="match status" value="1"/>
</dbReference>
<feature type="compositionally biased region" description="Basic and acidic residues" evidence="17">
    <location>
        <begin position="1"/>
        <end position="11"/>
    </location>
</feature>
<evidence type="ECO:0000256" key="4">
    <source>
        <dbReference type="ARBA" id="ARBA00012838"/>
    </source>
</evidence>
<protein>
    <recommendedName>
        <fullName evidence="5">Methionine--tRNA ligase</fullName>
        <ecNumber evidence="4">6.1.1.10</ecNumber>
    </recommendedName>
    <alternativeName>
        <fullName evidence="14">Methionyl-tRNA synthetase</fullName>
    </alternativeName>
</protein>
<evidence type="ECO:0000256" key="12">
    <source>
        <dbReference type="ARBA" id="ARBA00022917"/>
    </source>
</evidence>
<dbReference type="InterPro" id="IPR004495">
    <property type="entry name" value="Met-tRNA-synth_bsu_C"/>
</dbReference>
<evidence type="ECO:0000256" key="10">
    <source>
        <dbReference type="ARBA" id="ARBA00022840"/>
    </source>
</evidence>
<feature type="domain" description="TRNA-binding" evidence="18">
    <location>
        <begin position="47"/>
        <end position="148"/>
    </location>
</feature>
<dbReference type="GO" id="GO:0005524">
    <property type="term" value="F:ATP binding"/>
    <property type="evidence" value="ECO:0007669"/>
    <property type="project" value="UniProtKB-KW"/>
</dbReference>
<evidence type="ECO:0000256" key="2">
    <source>
        <dbReference type="ARBA" id="ARBA00004496"/>
    </source>
</evidence>
<keyword evidence="11 16" id="KW-0694">RNA-binding</keyword>
<evidence type="ECO:0000256" key="3">
    <source>
        <dbReference type="ARBA" id="ARBA00011738"/>
    </source>
</evidence>
<comment type="catalytic activity">
    <reaction evidence="15">
        <text>tRNA(Met) + L-methionine + ATP = L-methionyl-tRNA(Met) + AMP + diphosphate</text>
        <dbReference type="Rhea" id="RHEA:13481"/>
        <dbReference type="Rhea" id="RHEA-COMP:9667"/>
        <dbReference type="Rhea" id="RHEA-COMP:9698"/>
        <dbReference type="ChEBI" id="CHEBI:30616"/>
        <dbReference type="ChEBI" id="CHEBI:33019"/>
        <dbReference type="ChEBI" id="CHEBI:57844"/>
        <dbReference type="ChEBI" id="CHEBI:78442"/>
        <dbReference type="ChEBI" id="CHEBI:78530"/>
        <dbReference type="ChEBI" id="CHEBI:456215"/>
        <dbReference type="EC" id="6.1.1.10"/>
    </reaction>
</comment>
<dbReference type="InterPro" id="IPR051270">
    <property type="entry name" value="Tyrosine-tRNA_ligase_regulator"/>
</dbReference>
<dbReference type="FunFam" id="2.40.50.140:FF:000042">
    <property type="entry name" value="Methionine--tRNA ligase"/>
    <property type="match status" value="1"/>
</dbReference>
<evidence type="ECO:0000256" key="16">
    <source>
        <dbReference type="PROSITE-ProRule" id="PRU00209"/>
    </source>
</evidence>